<protein>
    <recommendedName>
        <fullName evidence="5">PEP-CTERM sorting domain-containing protein</fullName>
    </recommendedName>
</protein>
<organism evidence="3 4">
    <name type="scientific">Meridianimarinicoccus aquatilis</name>
    <dbReference type="NCBI Taxonomy" id="2552766"/>
    <lineage>
        <taxon>Bacteria</taxon>
        <taxon>Pseudomonadati</taxon>
        <taxon>Pseudomonadota</taxon>
        <taxon>Alphaproteobacteria</taxon>
        <taxon>Rhodobacterales</taxon>
        <taxon>Paracoccaceae</taxon>
        <taxon>Meridianimarinicoccus</taxon>
    </lineage>
</organism>
<evidence type="ECO:0000313" key="4">
    <source>
        <dbReference type="Proteomes" id="UP000294562"/>
    </source>
</evidence>
<keyword evidence="2" id="KW-0732">Signal</keyword>
<accession>A0A4R6B5L9</accession>
<feature type="signal peptide" evidence="2">
    <location>
        <begin position="1"/>
        <end position="31"/>
    </location>
</feature>
<dbReference type="Proteomes" id="UP000294562">
    <property type="component" value="Unassembled WGS sequence"/>
</dbReference>
<sequence length="280" mass="27655">MEKVFALTKSAQAGLCVAAGVAVFFSSQVLADADGAGGVGPSDAILLDAPSVTGRINDGDESLVDTIYVYMDGCPIMSITPPAGGRGEPQVQMIDQSAGCVASRGTQDPADVAANGGGMRVKLWNDDPSLIEAVNGGEAANPRSLVVEVSSLYPDELPETTELMAGGTAPQFSIPGFLGDPSGELILASGEGTNGGSLLGGATGGGMLYAGGGSGGSGGNSGTDNGTGFFGGSDGSGGTGFLAIFGGEGSVPSVTAVPLPATLLLLLWALQLLRSRVRRA</sequence>
<reference evidence="3 4" key="1">
    <citation type="submission" date="2019-03" db="EMBL/GenBank/DDBJ databases">
        <title>Rhodobacteraceae bacterium SM1902, a new member of the family Rhodobacteraceae isolated from Yantai.</title>
        <authorList>
            <person name="Sun Y."/>
        </authorList>
    </citation>
    <scope>NUCLEOTIDE SEQUENCE [LARGE SCALE GENOMIC DNA]</scope>
    <source>
        <strain evidence="3 4">SM1902</strain>
    </source>
</reference>
<keyword evidence="1" id="KW-0812">Transmembrane</keyword>
<comment type="caution">
    <text evidence="3">The sequence shown here is derived from an EMBL/GenBank/DDBJ whole genome shotgun (WGS) entry which is preliminary data.</text>
</comment>
<feature type="transmembrane region" description="Helical" evidence="1">
    <location>
        <begin position="254"/>
        <end position="273"/>
    </location>
</feature>
<keyword evidence="1" id="KW-1133">Transmembrane helix</keyword>
<dbReference type="AlphaFoldDB" id="A0A4R6B5L9"/>
<name>A0A4R6B5L9_9RHOB</name>
<dbReference type="EMBL" id="SMZO01000004">
    <property type="protein sequence ID" value="TDL90933.1"/>
    <property type="molecule type" value="Genomic_DNA"/>
</dbReference>
<evidence type="ECO:0000256" key="1">
    <source>
        <dbReference type="SAM" id="Phobius"/>
    </source>
</evidence>
<keyword evidence="4" id="KW-1185">Reference proteome</keyword>
<evidence type="ECO:0000256" key="2">
    <source>
        <dbReference type="SAM" id="SignalP"/>
    </source>
</evidence>
<dbReference type="RefSeq" id="WP_133341356.1">
    <property type="nucleotide sequence ID" value="NZ_SMZO01000004.1"/>
</dbReference>
<dbReference type="OrthoDB" id="9910059at2"/>
<evidence type="ECO:0000313" key="3">
    <source>
        <dbReference type="EMBL" id="TDL90933.1"/>
    </source>
</evidence>
<evidence type="ECO:0008006" key="5">
    <source>
        <dbReference type="Google" id="ProtNLM"/>
    </source>
</evidence>
<keyword evidence="1" id="KW-0472">Membrane</keyword>
<proteinExistence type="predicted"/>
<feature type="chain" id="PRO_5020747393" description="PEP-CTERM sorting domain-containing protein" evidence="2">
    <location>
        <begin position="32"/>
        <end position="280"/>
    </location>
</feature>
<gene>
    <name evidence="3" type="ORF">E2L05_02710</name>
</gene>